<reference evidence="2 4" key="1">
    <citation type="journal article" date="2016" name="Plant Dis.">
        <title>Improved production of propionic acid using genome shuffling.</title>
        <authorList>
            <person name="Luna-Flores C.H."/>
            <person name="Palfreyman R.W."/>
            <person name="Kromer J.O."/>
            <person name="Nielsen L.K."/>
            <person name="Marcellin E."/>
        </authorList>
    </citation>
    <scope>NUCLEOTIDE SEQUENCE [LARGE SCALE GENOMIC DNA]</scope>
    <source>
        <strain evidence="2 4">F3E8</strain>
    </source>
</reference>
<evidence type="ECO:0008006" key="5">
    <source>
        <dbReference type="Google" id="ProtNLM"/>
    </source>
</evidence>
<dbReference type="Proteomes" id="UP000178666">
    <property type="component" value="Chromosome"/>
</dbReference>
<evidence type="ECO:0000313" key="4">
    <source>
        <dbReference type="Proteomes" id="UP000178666"/>
    </source>
</evidence>
<protein>
    <recommendedName>
        <fullName evidence="5">Antitoxin</fullName>
    </recommendedName>
</protein>
<name>A0AAC9AN07_9ACTN</name>
<evidence type="ECO:0000313" key="3">
    <source>
        <dbReference type="Proteomes" id="UP000075221"/>
    </source>
</evidence>
<dbReference type="RefSeq" id="WP_062819035.1">
    <property type="nucleotide sequence ID" value="NZ_CP014352.1"/>
</dbReference>
<gene>
    <name evidence="2" type="ORF">A8L58_04590</name>
    <name evidence="1" type="ORF">AXH35_03125</name>
</gene>
<evidence type="ECO:0000313" key="1">
    <source>
        <dbReference type="EMBL" id="AMS04617.1"/>
    </source>
</evidence>
<dbReference type="Proteomes" id="UP000075221">
    <property type="component" value="Chromosome"/>
</dbReference>
<dbReference type="EMBL" id="CP014352">
    <property type="protein sequence ID" value="AMS04617.1"/>
    <property type="molecule type" value="Genomic_DNA"/>
</dbReference>
<sequence>MGLFDKAKDAVTNNQDKIKDAVNSHEEQIDRAVDKIGDAVDSATGGRFADQVDKAQNAVKDRTGNL</sequence>
<evidence type="ECO:0000313" key="2">
    <source>
        <dbReference type="EMBL" id="AOZ46107.1"/>
    </source>
</evidence>
<dbReference type="InterPro" id="IPR028037">
    <property type="entry name" value="Antitoxin_Rv0909/MT0933"/>
</dbReference>
<reference evidence="1 3" key="2">
    <citation type="submission" date="2016-02" db="EMBL/GenBank/DDBJ databases">
        <title>Complete Genome Sequence of Propionibacterium acidipropionici ATCC 55737.</title>
        <authorList>
            <person name="Luna Flores C.H."/>
            <person name="Nielsen L.K."/>
            <person name="Marcellin E."/>
        </authorList>
    </citation>
    <scope>NUCLEOTIDE SEQUENCE [LARGE SCALE GENOMIC DNA]</scope>
    <source>
        <strain evidence="1 3">ATCC 55737</strain>
    </source>
</reference>
<organism evidence="1 3">
    <name type="scientific">Acidipropionibacterium acidipropionici</name>
    <dbReference type="NCBI Taxonomy" id="1748"/>
    <lineage>
        <taxon>Bacteria</taxon>
        <taxon>Bacillati</taxon>
        <taxon>Actinomycetota</taxon>
        <taxon>Actinomycetes</taxon>
        <taxon>Propionibacteriales</taxon>
        <taxon>Propionibacteriaceae</taxon>
        <taxon>Acidipropionibacterium</taxon>
    </lineage>
</organism>
<dbReference type="Pfam" id="PF14013">
    <property type="entry name" value="MT0933_antitox"/>
    <property type="match status" value="1"/>
</dbReference>
<proteinExistence type="predicted"/>
<dbReference type="AlphaFoldDB" id="A0AAC9AN07"/>
<accession>A0AAC9AN07</accession>
<dbReference type="EMBL" id="CP015970">
    <property type="protein sequence ID" value="AOZ46107.1"/>
    <property type="molecule type" value="Genomic_DNA"/>
</dbReference>
<keyword evidence="4" id="KW-1185">Reference proteome</keyword>